<gene>
    <name evidence="3" type="ORF">C3744_15720</name>
</gene>
<keyword evidence="1 3" id="KW-0378">Hydrolase</keyword>
<name>A0A3D8X0D3_PRIMG</name>
<evidence type="ECO:0000256" key="1">
    <source>
        <dbReference type="ARBA" id="ARBA00022801"/>
    </source>
</evidence>
<reference evidence="3" key="1">
    <citation type="journal article" date="2018" name="Appl. Environ. Microbiol.">
        <title>Antimicrobial susceptibility testing and tentative epidemiological cut-off values of five Bacillus species relevant for use as animal feed additives or for plant protection.</title>
        <authorList>
            <person name="Agerso Y."/>
            <person name="Stuer-Lauridsen B."/>
            <person name="Bjerre K."/>
            <person name="Jensen M.G."/>
            <person name="Johansen E."/>
            <person name="Bennedsen M."/>
            <person name="Brockmann E."/>
            <person name="Nielsen B."/>
        </authorList>
    </citation>
    <scope>NUCLEOTIDE SEQUENCE [LARGE SCALE GENOMIC DNA]</scope>
    <source>
        <strain evidence="3">CHCC20162</strain>
    </source>
</reference>
<sequence length="291" mass="33763">MSKMFKDGYAKVNDVNLHYVTKGEGELMLFLHGFPYFWYTWHHQLEEFSKDYRVVAVDMRGYNLSDKPEEISSYSMPLLMEDVKQLIEAFGEKECVLVAHDWGGAVAWAFAYTYPQYVKKLVMFDAPHPYTFIRELAENPAQRAASSYMSFFQQPNSQDELLANNSEKLRKMLTEPGVKKGYLTKEEEAKYVEAWNQPNAMKSMLNYYRASSLYPFEERVHKPVALPHKVFESPTLIVWGNADEAFENSNLNGIEEYVPNVTIHRLDGVGHAPQHEQPEKVNGFMREFLSK</sequence>
<protein>
    <submittedName>
        <fullName evidence="3">Alpha/beta hydrolase</fullName>
    </submittedName>
</protein>
<dbReference type="AlphaFoldDB" id="A0A3D8X0D3"/>
<comment type="caution">
    <text evidence="3">The sequence shown here is derived from an EMBL/GenBank/DDBJ whole genome shotgun (WGS) entry which is preliminary data.</text>
</comment>
<dbReference type="GO" id="GO:0016787">
    <property type="term" value="F:hydrolase activity"/>
    <property type="evidence" value="ECO:0007669"/>
    <property type="project" value="UniProtKB-KW"/>
</dbReference>
<dbReference type="PRINTS" id="PR00412">
    <property type="entry name" value="EPOXHYDRLASE"/>
</dbReference>
<proteinExistence type="predicted"/>
<evidence type="ECO:0000313" key="3">
    <source>
        <dbReference type="EMBL" id="RDZ13361.1"/>
    </source>
</evidence>
<dbReference type="SUPFAM" id="SSF53474">
    <property type="entry name" value="alpha/beta-Hydrolases"/>
    <property type="match status" value="1"/>
</dbReference>
<accession>A0A3D8X0D3</accession>
<evidence type="ECO:0000313" key="4">
    <source>
        <dbReference type="Proteomes" id="UP000256519"/>
    </source>
</evidence>
<feature type="domain" description="AB hydrolase-1" evidence="2">
    <location>
        <begin position="27"/>
        <end position="277"/>
    </location>
</feature>
<dbReference type="PANTHER" id="PTHR43329">
    <property type="entry name" value="EPOXIDE HYDROLASE"/>
    <property type="match status" value="1"/>
</dbReference>
<dbReference type="Proteomes" id="UP000256519">
    <property type="component" value="Unassembled WGS sequence"/>
</dbReference>
<dbReference type="InterPro" id="IPR029058">
    <property type="entry name" value="AB_hydrolase_fold"/>
</dbReference>
<dbReference type="InterPro" id="IPR000639">
    <property type="entry name" value="Epox_hydrolase-like"/>
</dbReference>
<dbReference type="EMBL" id="PQWM01000013">
    <property type="protein sequence ID" value="RDZ13361.1"/>
    <property type="molecule type" value="Genomic_DNA"/>
</dbReference>
<organism evidence="3 4">
    <name type="scientific">Priestia megaterium</name>
    <name type="common">Bacillus megaterium</name>
    <dbReference type="NCBI Taxonomy" id="1404"/>
    <lineage>
        <taxon>Bacteria</taxon>
        <taxon>Bacillati</taxon>
        <taxon>Bacillota</taxon>
        <taxon>Bacilli</taxon>
        <taxon>Bacillales</taxon>
        <taxon>Bacillaceae</taxon>
        <taxon>Priestia</taxon>
    </lineage>
</organism>
<dbReference type="PRINTS" id="PR00111">
    <property type="entry name" value="ABHYDROLASE"/>
</dbReference>
<dbReference type="Pfam" id="PF00561">
    <property type="entry name" value="Abhydrolase_1"/>
    <property type="match status" value="1"/>
</dbReference>
<dbReference type="Gene3D" id="3.40.50.1820">
    <property type="entry name" value="alpha/beta hydrolase"/>
    <property type="match status" value="1"/>
</dbReference>
<evidence type="ECO:0000259" key="2">
    <source>
        <dbReference type="Pfam" id="PF00561"/>
    </source>
</evidence>
<dbReference type="InterPro" id="IPR000073">
    <property type="entry name" value="AB_hydrolase_1"/>
</dbReference>